<feature type="coiled-coil region" evidence="1">
    <location>
        <begin position="14"/>
        <end position="48"/>
    </location>
</feature>
<protein>
    <submittedName>
        <fullName evidence="2">Uncharacterized protein</fullName>
    </submittedName>
</protein>
<accession>A0A1Q5U834</accession>
<dbReference type="AlphaFoldDB" id="A0A1Q5U834"/>
<sequence>MPSKLDTGTTQNELQEIKHNQNVLQEQNEKLHEELRALRTQVGNASAAVTATRTWAAVAAHRGNAMPLLNNQQPEKEHNCIRISTQRTFVDPRDNENSGGNAFGRYLPIDAVNTHIRTALQCDVATQDAQVAGIGTIKTGYLIRFKDTESAEAAHNNTQWLDQLGNNTKLVKPRFGVVVHRTPTEEFDLETGAIQAAEKIINDNDLAEHGFHIDELAWMKAKNKALGKFASLGIRFDSAEGAEYMLQPALHSSC</sequence>
<evidence type="ECO:0000313" key="2">
    <source>
        <dbReference type="EMBL" id="OKP08642.1"/>
    </source>
</evidence>
<reference evidence="2 3" key="1">
    <citation type="submission" date="2016-10" db="EMBL/GenBank/DDBJ databases">
        <title>Genome sequence of the ascomycete fungus Penicillium subrubescens.</title>
        <authorList>
            <person name="De Vries R.P."/>
            <person name="Peng M."/>
            <person name="Dilokpimol A."/>
            <person name="Hilden K."/>
            <person name="Makela M.R."/>
            <person name="Grigoriev I."/>
            <person name="Riley R."/>
            <person name="Granchi Z."/>
        </authorList>
    </citation>
    <scope>NUCLEOTIDE SEQUENCE [LARGE SCALE GENOMIC DNA]</scope>
    <source>
        <strain evidence="2 3">CBS 132785</strain>
    </source>
</reference>
<keyword evidence="3" id="KW-1185">Reference proteome</keyword>
<evidence type="ECO:0000256" key="1">
    <source>
        <dbReference type="SAM" id="Coils"/>
    </source>
</evidence>
<comment type="caution">
    <text evidence="2">The sequence shown here is derived from an EMBL/GenBank/DDBJ whole genome shotgun (WGS) entry which is preliminary data.</text>
</comment>
<keyword evidence="1" id="KW-0175">Coiled coil</keyword>
<organism evidence="2 3">
    <name type="scientific">Penicillium subrubescens</name>
    <dbReference type="NCBI Taxonomy" id="1316194"/>
    <lineage>
        <taxon>Eukaryota</taxon>
        <taxon>Fungi</taxon>
        <taxon>Dikarya</taxon>
        <taxon>Ascomycota</taxon>
        <taxon>Pezizomycotina</taxon>
        <taxon>Eurotiomycetes</taxon>
        <taxon>Eurotiomycetidae</taxon>
        <taxon>Eurotiales</taxon>
        <taxon>Aspergillaceae</taxon>
        <taxon>Penicillium</taxon>
    </lineage>
</organism>
<dbReference type="STRING" id="1316194.A0A1Q5U834"/>
<name>A0A1Q5U834_9EURO</name>
<gene>
    <name evidence="2" type="ORF">PENSUB_5528</name>
</gene>
<evidence type="ECO:0000313" key="3">
    <source>
        <dbReference type="Proteomes" id="UP000186955"/>
    </source>
</evidence>
<proteinExistence type="predicted"/>
<dbReference type="EMBL" id="MNBE01000565">
    <property type="protein sequence ID" value="OKP08642.1"/>
    <property type="molecule type" value="Genomic_DNA"/>
</dbReference>
<dbReference type="Proteomes" id="UP000186955">
    <property type="component" value="Unassembled WGS sequence"/>
</dbReference>